<organism evidence="1 2">
    <name type="scientific">Solanum commersonii</name>
    <name type="common">Commerson's wild potato</name>
    <name type="synonym">Commerson's nightshade</name>
    <dbReference type="NCBI Taxonomy" id="4109"/>
    <lineage>
        <taxon>Eukaryota</taxon>
        <taxon>Viridiplantae</taxon>
        <taxon>Streptophyta</taxon>
        <taxon>Embryophyta</taxon>
        <taxon>Tracheophyta</taxon>
        <taxon>Spermatophyta</taxon>
        <taxon>Magnoliopsida</taxon>
        <taxon>eudicotyledons</taxon>
        <taxon>Gunneridae</taxon>
        <taxon>Pentapetalae</taxon>
        <taxon>asterids</taxon>
        <taxon>lamiids</taxon>
        <taxon>Solanales</taxon>
        <taxon>Solanaceae</taxon>
        <taxon>Solanoideae</taxon>
        <taxon>Solaneae</taxon>
        <taxon>Solanum</taxon>
    </lineage>
</organism>
<keyword evidence="2" id="KW-1185">Reference proteome</keyword>
<gene>
    <name evidence="1" type="ORF">H5410_055245</name>
</gene>
<evidence type="ECO:0000313" key="1">
    <source>
        <dbReference type="EMBL" id="KAG5575111.1"/>
    </source>
</evidence>
<proteinExistence type="predicted"/>
<reference evidence="1 2" key="1">
    <citation type="submission" date="2020-09" db="EMBL/GenBank/DDBJ databases">
        <title>De no assembly of potato wild relative species, Solanum commersonii.</title>
        <authorList>
            <person name="Cho K."/>
        </authorList>
    </citation>
    <scope>NUCLEOTIDE SEQUENCE [LARGE SCALE GENOMIC DNA]</scope>
    <source>
        <strain evidence="1">LZ3.2</strain>
        <tissue evidence="1">Leaf</tissue>
    </source>
</reference>
<dbReference type="AlphaFoldDB" id="A0A9J5WIJ0"/>
<dbReference type="OrthoDB" id="1256921at2759"/>
<comment type="caution">
    <text evidence="1">The sequence shown here is derived from an EMBL/GenBank/DDBJ whole genome shotgun (WGS) entry which is preliminary data.</text>
</comment>
<sequence length="224" mass="26431">MVSIPKTSFLIPILCPVKHGSSTMEVIIAKYGMEDNWTTNMVSIPYSCTVWRAMRNLWPLLKRKINYKATVAEMWTCQGWNLNVRRNLNDWEVERVATFYTIMASFNNLSEERDTIVWKKERKGGKLAMQDDMEDQDPIQSEQLHMMLLMWEQVETISHLFLHCKWTEQLWRMFISLRKINWVKPGNIRGVLNSWNSDGNATTKGEMEDCPNMHMVDCMEREKS</sequence>
<name>A0A9J5WIJ0_SOLCO</name>
<accession>A0A9J5WIJ0</accession>
<protein>
    <submittedName>
        <fullName evidence="1">Uncharacterized protein</fullName>
    </submittedName>
</protein>
<dbReference type="Proteomes" id="UP000824120">
    <property type="component" value="Chromosome 11"/>
</dbReference>
<evidence type="ECO:0000313" key="2">
    <source>
        <dbReference type="Proteomes" id="UP000824120"/>
    </source>
</evidence>
<dbReference type="EMBL" id="JACXVP010000011">
    <property type="protein sequence ID" value="KAG5575111.1"/>
    <property type="molecule type" value="Genomic_DNA"/>
</dbReference>